<dbReference type="CDD" id="cd01058">
    <property type="entry name" value="AAMH_B"/>
    <property type="match status" value="1"/>
</dbReference>
<dbReference type="PIRSF" id="PIRSF000040">
    <property type="entry name" value="MMOH_comp"/>
    <property type="match status" value="1"/>
</dbReference>
<keyword evidence="3 5" id="KW-0503">Monooxygenase</keyword>
<reference evidence="5" key="1">
    <citation type="journal article" date="2021" name="Microbiology">
        <title>Metagenomic Analysis of the Microbial Community in the Underground Coal Fire Area (Kemerovo Region, Russia) Revealed Predominance of Thermophilic Members of the Phyla Deinococcus-thermus, Aquificae, and Firmicutes.</title>
        <authorList>
            <person name="Kadnikov V."/>
            <person name="Mardanov A.V."/>
            <person name="Beletsky A.V."/>
            <person name="Karnachuk O.V."/>
            <person name="Ravin N.V."/>
        </authorList>
    </citation>
    <scope>NUCLEOTIDE SEQUENCE</scope>
    <source>
        <strain evidence="5">RBS10-49</strain>
    </source>
</reference>
<dbReference type="GO" id="GO:0016709">
    <property type="term" value="F:oxidoreductase activity, acting on paired donors, with incorporation or reduction of molecular oxygen, NAD(P)H as one donor, and incorporation of one atom of oxygen"/>
    <property type="evidence" value="ECO:0007669"/>
    <property type="project" value="InterPro"/>
</dbReference>
<evidence type="ECO:0000313" key="5">
    <source>
        <dbReference type="EMBL" id="MBT9282566.1"/>
    </source>
</evidence>
<dbReference type="Pfam" id="PF02332">
    <property type="entry name" value="Phenol_Hydrox"/>
    <property type="match status" value="1"/>
</dbReference>
<evidence type="ECO:0000256" key="3">
    <source>
        <dbReference type="ARBA" id="ARBA00023033"/>
    </source>
</evidence>
<evidence type="ECO:0000256" key="2">
    <source>
        <dbReference type="ARBA" id="ARBA00023002"/>
    </source>
</evidence>
<dbReference type="AlphaFoldDB" id="A0A947D1W3"/>
<evidence type="ECO:0000313" key="6">
    <source>
        <dbReference type="Proteomes" id="UP000748108"/>
    </source>
</evidence>
<protein>
    <recommendedName>
        <fullName evidence="1">propane 2-monooxygenase</fullName>
        <ecNumber evidence="1">1.14.13.227</ecNumber>
    </recommendedName>
</protein>
<dbReference type="Gene3D" id="1.10.620.20">
    <property type="entry name" value="Ribonucleotide Reductase, subunit A"/>
    <property type="match status" value="1"/>
</dbReference>
<dbReference type="InterPro" id="IPR003430">
    <property type="entry name" value="Phenol_Hydrox"/>
</dbReference>
<accession>A0A947D1W3</accession>
<dbReference type="EMBL" id="JAHHQF010000061">
    <property type="protein sequence ID" value="MBT9282566.1"/>
    <property type="molecule type" value="Genomic_DNA"/>
</dbReference>
<organism evidence="5 6">
    <name type="scientific">Hydrogenibacillus schlegelii</name>
    <name type="common">Bacillus schlegelii</name>
    <dbReference type="NCBI Taxonomy" id="1484"/>
    <lineage>
        <taxon>Bacteria</taxon>
        <taxon>Bacillati</taxon>
        <taxon>Bacillota</taxon>
        <taxon>Bacilli</taxon>
        <taxon>Bacillales</taxon>
        <taxon>Bacillales Family X. Incertae Sedis</taxon>
        <taxon>Hydrogenibacillus</taxon>
    </lineage>
</organism>
<dbReference type="InterPro" id="IPR009078">
    <property type="entry name" value="Ferritin-like_SF"/>
</dbReference>
<evidence type="ECO:0000256" key="1">
    <source>
        <dbReference type="ARBA" id="ARBA00012710"/>
    </source>
</evidence>
<keyword evidence="2" id="KW-0560">Oxidoreductase</keyword>
<dbReference type="InterPro" id="IPR012348">
    <property type="entry name" value="RNR-like"/>
</dbReference>
<sequence length="348" mass="40863">MSKESGARARGDRQVGGLRRKRKAWSLWEERRVPSDYEVVSHRFHYHFRREPAPFDLDPNHPINRWYLKHREGSPFQVDDWEQFRDPARLTYKDYVTLQKDRELYVDQLIDDFERVDHYRRLPKAWVDLLEVLYIPSRFSGHVLQMSAMYWAQMAPSAYITNAGYFQGADELRRLQRSAYIAKALSLDHGEHLADSERTRAIWEDDPHWQPMREVLEKLLIAYDWGESFVATNLVVKPVYDALMNVAFSGLAEQNGDDLLHLMHRDFQLDSERAANFTVALVRYATERVSDHRRLLGEWIEKWREPAYRAAEGLAALFEKAPNGMAKEAVMDLVRASHRTFLERAGLA</sequence>
<dbReference type="SUPFAM" id="SSF47240">
    <property type="entry name" value="Ferritin-like"/>
    <property type="match status" value="1"/>
</dbReference>
<proteinExistence type="predicted"/>
<evidence type="ECO:0000256" key="4">
    <source>
        <dbReference type="ARBA" id="ARBA00048941"/>
    </source>
</evidence>
<name>A0A947D1W3_HYDSH</name>
<gene>
    <name evidence="5" type="ORF">KM312_07940</name>
</gene>
<comment type="catalytic activity">
    <reaction evidence="4">
        <text>propane + NADH + O2 + H(+) = propan-2-ol + NAD(+) + H2O</text>
        <dbReference type="Rhea" id="RHEA:49992"/>
        <dbReference type="ChEBI" id="CHEBI:15377"/>
        <dbReference type="ChEBI" id="CHEBI:15378"/>
        <dbReference type="ChEBI" id="CHEBI:15379"/>
        <dbReference type="ChEBI" id="CHEBI:17824"/>
        <dbReference type="ChEBI" id="CHEBI:32879"/>
        <dbReference type="ChEBI" id="CHEBI:57540"/>
        <dbReference type="ChEBI" id="CHEBI:57945"/>
        <dbReference type="EC" id="1.14.13.227"/>
    </reaction>
</comment>
<dbReference type="EC" id="1.14.13.227" evidence="1"/>
<comment type="caution">
    <text evidence="5">The sequence shown here is derived from an EMBL/GenBank/DDBJ whole genome shotgun (WGS) entry which is preliminary data.</text>
</comment>
<dbReference type="InterPro" id="IPR012078">
    <property type="entry name" value="MP_mOase_hydro"/>
</dbReference>
<dbReference type="Proteomes" id="UP000748108">
    <property type="component" value="Unassembled WGS sequence"/>
</dbReference>